<evidence type="ECO:0000256" key="3">
    <source>
        <dbReference type="ARBA" id="ARBA00022679"/>
    </source>
</evidence>
<name>A0ABD3NS72_9STRA</name>
<feature type="domain" description="HECT" evidence="7">
    <location>
        <begin position="1060"/>
        <end position="1204"/>
    </location>
</feature>
<keyword evidence="3" id="KW-0808">Transferase</keyword>
<dbReference type="Gene3D" id="3.30.2160.10">
    <property type="entry name" value="Hect, E3 ligase catalytic domain"/>
    <property type="match status" value="1"/>
</dbReference>
<dbReference type="Pfam" id="PF00632">
    <property type="entry name" value="HECT"/>
    <property type="match status" value="1"/>
</dbReference>
<keyword evidence="4 5" id="KW-0833">Ubl conjugation pathway</keyword>
<dbReference type="PANTHER" id="PTHR45700">
    <property type="entry name" value="UBIQUITIN-PROTEIN LIGASE E3C"/>
    <property type="match status" value="1"/>
</dbReference>
<evidence type="ECO:0000313" key="9">
    <source>
        <dbReference type="Proteomes" id="UP001530315"/>
    </source>
</evidence>
<dbReference type="EC" id="2.3.2.26" evidence="2"/>
<sequence length="1224" mass="134417">MFTDELAGNPAKKRADEAKARRLRAKREKDAKDLRKRNELDRQQREAAAAAVVSGGENSVGGVAAINDASAAAGIPSSSSASPVDGVDYPTAATQTSPTSEALTAVQKAAEQRKLRAEARARVSAATSIQSLVRCKQVAAKARDDHRTIFDKRMSDIITLSSIVRQSTKADYAPPPATVSIMASQFIFFACPTVIRKNLPSGEIALKSGSMVMEGRDLSRWMNLVTNVLLPGVSNDDLDLDPLLPWMESFGGRRRLLKVLALCVSSVSTKKNDTRQSPTKSFTCINEGSTDKRYCAVDSLLRTILRLNASTKMSGSGKYSGGARNIIYQKSCSILMQPTNIGSTQLSEITLVCDLISSLRSLLLFGSTRANPPIPGDAGRLREQCVTNDEKERASILLQLSVDLIATMEVFGSDQMSLNRLCSRFISEVMTVPLLTWKVWPATYERLIHNDSKEGAKKVPPLVNYIHRFLNMHADAVSDGRVESVLNMSDVSLTSCPAPAVLCLLANLIQMGRTCESINGVNPTVFHYTGAAEYFNFLAILINSAPLGTFSSRMSAVEWVSVGSSSTPIVLSGVVIEQVSAILSDSYVRSLFTLAINDDELDTKNVIHTKTEKDGKHEKDLEDIGMSSATSVAAKEALADRNRSFWQSSKWAKKLTSLLSGPENHVPSKSSDSRGVGKLMNTSSISRQLANGKGSVSNVISSHGALGGETNDTNTKKPHHEYSVLFLLALCRAYGTIISRWGGNGKEDLVRRARRSIDNAKSGKEFASANVEPCVTALLNVLCFSTSIVTSSWAIVQSNPRVVSDLYAVIDLNKGAAPIRTLSIHPTYKRLQHSHYGAGDGNVGAAVLLLFVTCMSHTLIVTDDVEIHDMEKPLPKHQLRRCILLLKKLLYRACCLDDVHEATKIGRGLDSNHLGLTLISTSAKLQNDLYNRSSRRLLCAPKLWIEDGLLEQELRKCTTHNDYNCVLSTPVCRICPFLVSFKRRLKLFERIVTTNRQELQGSNDARNLKPGIMVKIMRGRVLEDGLASLNKLGRDMRTRIVVSYISEAGARETGIDVGGLFKELGDHSYLHLLTDLSTIDPQLYGNLMFLKTYDGDVSDLCLTFTVANDDFGVSEVPLIANGADIEVTNENKRRYIYLVAKHHVSDRIKEQSDAFTRGLWDVIERPWLRLFNEPELQVLISGASDGKIDVSDMKSNTRYTGGYTMLDRNISKEPSRPTPFRNQL</sequence>
<evidence type="ECO:0000256" key="4">
    <source>
        <dbReference type="ARBA" id="ARBA00022786"/>
    </source>
</evidence>
<evidence type="ECO:0000256" key="6">
    <source>
        <dbReference type="SAM" id="MobiDB-lite"/>
    </source>
</evidence>
<evidence type="ECO:0000256" key="1">
    <source>
        <dbReference type="ARBA" id="ARBA00000885"/>
    </source>
</evidence>
<evidence type="ECO:0000256" key="2">
    <source>
        <dbReference type="ARBA" id="ARBA00012485"/>
    </source>
</evidence>
<comment type="caution">
    <text evidence="5">Lacks conserved residue(s) required for the propagation of feature annotation.</text>
</comment>
<dbReference type="PANTHER" id="PTHR45700:SF2">
    <property type="entry name" value="UBIQUITIN-PROTEIN LIGASE E3C"/>
    <property type="match status" value="1"/>
</dbReference>
<evidence type="ECO:0000313" key="8">
    <source>
        <dbReference type="EMBL" id="KAL3776550.1"/>
    </source>
</evidence>
<feature type="region of interest" description="Disordered" evidence="6">
    <location>
        <begin position="1"/>
        <end position="54"/>
    </location>
</feature>
<organism evidence="8 9">
    <name type="scientific">Stephanodiscus triporus</name>
    <dbReference type="NCBI Taxonomy" id="2934178"/>
    <lineage>
        <taxon>Eukaryota</taxon>
        <taxon>Sar</taxon>
        <taxon>Stramenopiles</taxon>
        <taxon>Ochrophyta</taxon>
        <taxon>Bacillariophyta</taxon>
        <taxon>Coscinodiscophyceae</taxon>
        <taxon>Thalassiosirophycidae</taxon>
        <taxon>Stephanodiscales</taxon>
        <taxon>Stephanodiscaceae</taxon>
        <taxon>Stephanodiscus</taxon>
    </lineage>
</organism>
<dbReference type="SMART" id="SM00119">
    <property type="entry name" value="HECTc"/>
    <property type="match status" value="1"/>
</dbReference>
<evidence type="ECO:0000256" key="5">
    <source>
        <dbReference type="PROSITE-ProRule" id="PRU00104"/>
    </source>
</evidence>
<proteinExistence type="predicted"/>
<comment type="caution">
    <text evidence="8">The sequence shown here is derived from an EMBL/GenBank/DDBJ whole genome shotgun (WGS) entry which is preliminary data.</text>
</comment>
<gene>
    <name evidence="8" type="ORF">ACHAW5_008712</name>
</gene>
<accession>A0ABD3NS72</accession>
<dbReference type="EMBL" id="JALLAZ020001347">
    <property type="protein sequence ID" value="KAL3776550.1"/>
    <property type="molecule type" value="Genomic_DNA"/>
</dbReference>
<dbReference type="FunFam" id="3.30.2160.10:FF:000002">
    <property type="entry name" value="Putative Ubiquitin-protein ligase E3C"/>
    <property type="match status" value="1"/>
</dbReference>
<feature type="region of interest" description="Disordered" evidence="6">
    <location>
        <begin position="74"/>
        <end position="100"/>
    </location>
</feature>
<protein>
    <recommendedName>
        <fullName evidence="2">HECT-type E3 ubiquitin transferase</fullName>
        <ecNumber evidence="2">2.3.2.26</ecNumber>
    </recommendedName>
</protein>
<dbReference type="InterPro" id="IPR000569">
    <property type="entry name" value="HECT_dom"/>
</dbReference>
<dbReference type="Gene3D" id="3.90.1750.10">
    <property type="entry name" value="Hect, E3 ligase catalytic domains"/>
    <property type="match status" value="2"/>
</dbReference>
<dbReference type="InterPro" id="IPR035983">
    <property type="entry name" value="Hect_E3_ubiquitin_ligase"/>
</dbReference>
<reference evidence="8 9" key="1">
    <citation type="submission" date="2024-10" db="EMBL/GenBank/DDBJ databases">
        <title>Updated reference genomes for cyclostephanoid diatoms.</title>
        <authorList>
            <person name="Roberts W.R."/>
            <person name="Alverson A.J."/>
        </authorList>
    </citation>
    <scope>NUCLEOTIDE SEQUENCE [LARGE SCALE GENOMIC DNA]</scope>
    <source>
        <strain evidence="8 9">AJA276-08</strain>
    </source>
</reference>
<comment type="catalytic activity">
    <reaction evidence="1">
        <text>S-ubiquitinyl-[E2 ubiquitin-conjugating enzyme]-L-cysteine + [acceptor protein]-L-lysine = [E2 ubiquitin-conjugating enzyme]-L-cysteine + N(6)-ubiquitinyl-[acceptor protein]-L-lysine.</text>
        <dbReference type="EC" id="2.3.2.26"/>
    </reaction>
</comment>
<feature type="compositionally biased region" description="Basic and acidic residues" evidence="6">
    <location>
        <begin position="27"/>
        <end position="45"/>
    </location>
</feature>
<dbReference type="PROSITE" id="PS50237">
    <property type="entry name" value="HECT"/>
    <property type="match status" value="1"/>
</dbReference>
<dbReference type="GO" id="GO:0061630">
    <property type="term" value="F:ubiquitin protein ligase activity"/>
    <property type="evidence" value="ECO:0007669"/>
    <property type="project" value="UniProtKB-EC"/>
</dbReference>
<dbReference type="SUPFAM" id="SSF56204">
    <property type="entry name" value="Hect, E3 ligase catalytic domain"/>
    <property type="match status" value="1"/>
</dbReference>
<dbReference type="AlphaFoldDB" id="A0ABD3NS72"/>
<keyword evidence="9" id="KW-1185">Reference proteome</keyword>
<dbReference type="InterPro" id="IPR044611">
    <property type="entry name" value="E3A/B/C-like"/>
</dbReference>
<evidence type="ECO:0000259" key="7">
    <source>
        <dbReference type="PROSITE" id="PS50237"/>
    </source>
</evidence>
<dbReference type="Proteomes" id="UP001530315">
    <property type="component" value="Unassembled WGS sequence"/>
</dbReference>